<organism evidence="2 3">
    <name type="scientific">Daphnia pulex</name>
    <name type="common">Water flea</name>
    <dbReference type="NCBI Taxonomy" id="6669"/>
    <lineage>
        <taxon>Eukaryota</taxon>
        <taxon>Metazoa</taxon>
        <taxon>Ecdysozoa</taxon>
        <taxon>Arthropoda</taxon>
        <taxon>Crustacea</taxon>
        <taxon>Branchiopoda</taxon>
        <taxon>Diplostraca</taxon>
        <taxon>Cladocera</taxon>
        <taxon>Anomopoda</taxon>
        <taxon>Daphniidae</taxon>
        <taxon>Daphnia</taxon>
    </lineage>
</organism>
<dbReference type="InParanoid" id="E9H1Z6"/>
<protein>
    <submittedName>
        <fullName evidence="2">Uncharacterized protein</fullName>
    </submittedName>
</protein>
<dbReference type="eggNOG" id="ENOG502SXDB">
    <property type="taxonomic scope" value="Eukaryota"/>
</dbReference>
<dbReference type="PANTHER" id="PTHR30612">
    <property type="entry name" value="SECA INNER MEMBRANE COMPONENT OF SEC PROTEIN SECRETION SYSTEM"/>
    <property type="match status" value="1"/>
</dbReference>
<gene>
    <name evidence="2" type="ORF">DAPPUDRAFT_252107</name>
</gene>
<proteinExistence type="predicted"/>
<dbReference type="PANTHER" id="PTHR30612:SF0">
    <property type="entry name" value="CHLOROPLAST PROTEIN-TRANSPORTING ATPASE"/>
    <property type="match status" value="1"/>
</dbReference>
<keyword evidence="3" id="KW-1185">Reference proteome</keyword>
<dbReference type="GO" id="GO:0006886">
    <property type="term" value="P:intracellular protein transport"/>
    <property type="evidence" value="ECO:0007669"/>
    <property type="project" value="InterPro"/>
</dbReference>
<feature type="region of interest" description="Disordered" evidence="1">
    <location>
        <begin position="381"/>
        <end position="401"/>
    </location>
</feature>
<dbReference type="AlphaFoldDB" id="E9H1Z6"/>
<dbReference type="GO" id="GO:0006605">
    <property type="term" value="P:protein targeting"/>
    <property type="evidence" value="ECO:0007669"/>
    <property type="project" value="InterPro"/>
</dbReference>
<dbReference type="EMBL" id="GL732584">
    <property type="protein sequence ID" value="EFX74277.1"/>
    <property type="molecule type" value="Genomic_DNA"/>
</dbReference>
<name>E9H1Z6_DAPPU</name>
<evidence type="ECO:0000313" key="2">
    <source>
        <dbReference type="EMBL" id="EFX74277.1"/>
    </source>
</evidence>
<sequence length="1066" mass="123001">MKSPQYETILLTAKEGVAYEMKEWMGNYGNSPKSYENAVEHIESKLDRPLSCLETTWTERQYVITLLKLWLEHSLGKAFEYLDNEKNDISGEMSTVLNQLDSLSSLEDFCFEINDETSPLRHWCDIDCQYLKLILDQKDIFTSTSRFTNIVDCYFKQFKTSYIERVFSQCLNDIVKDENHSEKHTKFIVDFNKFISNINKDKNLQDILEKEGFHQNYVMSENKTGQDLVKKLVEMFHCVDNESNKIPEWLQTLLLIANSLSENEWTRKLQVLTKETCKRFLLPKTEIEVKEEGGKQIISIKGVAIFVSKMIGGMNRLKDENPDIEEIKIVGLKSVHIDCDLDNEIWHGINVGIVTDKLIVDGVINDESTEISSGVCWNISGKNSEEEDDKPMGEPVQPGESGGNVHVVCNVIINGQKWTIVSDGADGSAAYKWTKEKFEELFPSGRVKGTNRQEAMETVLETLHEILPKENRTQDEEIKPEHKDNLLIQGQSEDGRGNAGHGGYGGDITIECFGNRIEENKRPGIPFTGKAQTGQKPLMAIRMGVFEASGCDGKIGKVTCDVAYIHNSSTSSRGDFYGFEENRKIKIKLGVERKSKEDDNTKYIKYKVGYFGKNNQMFAKVSMMNCSSKDVPLNLINALKKKAVSRQSLVQHFDQIDERKQLTDSIQKRLSHPAVHRSNSIDEIIKEMENKVHQHHQLMTQCQQQQVDKIEKEQYVKPASESSRSFPKPKIIGRRPVWNNVVSANCLDEWPTEEGTDSLLHCLFGQLNPEGKYMCKDTNKFRKLIYKHSREESQKRTLGLAELEMLAEILEIKIHVYEPHGSSSFRHEKTVDFNNLENNEYFVLRESNGMWKKLSPNYNLNLFCKDFSPASDEQNCNPTYFEQLKHRIDKKDKVITSVEKLNPQNRTPDKLSQLLLKRLNNLNNDVEQTEKLTSAICSLTEWVEYYNTRNVSPFFYLTIVEMYEPGEWTREFLQLEIEERLETPWENEEERENWRKFMVENLSSNDRAFSLFTKIATKTEANDVLFALDLKKLLRMLTALEEEKFDLTGDVKQQILGEKSRRMVES</sequence>
<dbReference type="Proteomes" id="UP000000305">
    <property type="component" value="Unassembled WGS sequence"/>
</dbReference>
<dbReference type="OrthoDB" id="6358317at2759"/>
<dbReference type="KEGG" id="dpx:DAPPUDRAFT_252107"/>
<dbReference type="PhylomeDB" id="E9H1Z6"/>
<dbReference type="GO" id="GO:0005524">
    <property type="term" value="F:ATP binding"/>
    <property type="evidence" value="ECO:0000318"/>
    <property type="project" value="GO_Central"/>
</dbReference>
<dbReference type="HOGENOM" id="CLU_305080_0_0_1"/>
<evidence type="ECO:0000313" key="3">
    <source>
        <dbReference type="Proteomes" id="UP000000305"/>
    </source>
</evidence>
<dbReference type="InterPro" id="IPR000185">
    <property type="entry name" value="SecA"/>
</dbReference>
<evidence type="ECO:0000256" key="1">
    <source>
        <dbReference type="SAM" id="MobiDB-lite"/>
    </source>
</evidence>
<accession>E9H1Z6</accession>
<reference evidence="2 3" key="1">
    <citation type="journal article" date="2011" name="Science">
        <title>The ecoresponsive genome of Daphnia pulex.</title>
        <authorList>
            <person name="Colbourne J.K."/>
            <person name="Pfrender M.E."/>
            <person name="Gilbert D."/>
            <person name="Thomas W.K."/>
            <person name="Tucker A."/>
            <person name="Oakley T.H."/>
            <person name="Tokishita S."/>
            <person name="Aerts A."/>
            <person name="Arnold G.J."/>
            <person name="Basu M.K."/>
            <person name="Bauer D.J."/>
            <person name="Caceres C.E."/>
            <person name="Carmel L."/>
            <person name="Casola C."/>
            <person name="Choi J.H."/>
            <person name="Detter J.C."/>
            <person name="Dong Q."/>
            <person name="Dusheyko S."/>
            <person name="Eads B.D."/>
            <person name="Frohlich T."/>
            <person name="Geiler-Samerotte K.A."/>
            <person name="Gerlach D."/>
            <person name="Hatcher P."/>
            <person name="Jogdeo S."/>
            <person name="Krijgsveld J."/>
            <person name="Kriventseva E.V."/>
            <person name="Kultz D."/>
            <person name="Laforsch C."/>
            <person name="Lindquist E."/>
            <person name="Lopez J."/>
            <person name="Manak J.R."/>
            <person name="Muller J."/>
            <person name="Pangilinan J."/>
            <person name="Patwardhan R.P."/>
            <person name="Pitluck S."/>
            <person name="Pritham E.J."/>
            <person name="Rechtsteiner A."/>
            <person name="Rho M."/>
            <person name="Rogozin I.B."/>
            <person name="Sakarya O."/>
            <person name="Salamov A."/>
            <person name="Schaack S."/>
            <person name="Shapiro H."/>
            <person name="Shiga Y."/>
            <person name="Skalitzky C."/>
            <person name="Smith Z."/>
            <person name="Souvorov A."/>
            <person name="Sung W."/>
            <person name="Tang Z."/>
            <person name="Tsuchiya D."/>
            <person name="Tu H."/>
            <person name="Vos H."/>
            <person name="Wang M."/>
            <person name="Wolf Y.I."/>
            <person name="Yamagata H."/>
            <person name="Yamada T."/>
            <person name="Ye Y."/>
            <person name="Shaw J.R."/>
            <person name="Andrews J."/>
            <person name="Crease T.J."/>
            <person name="Tang H."/>
            <person name="Lucas S.M."/>
            <person name="Robertson H.M."/>
            <person name="Bork P."/>
            <person name="Koonin E.V."/>
            <person name="Zdobnov E.M."/>
            <person name="Grigoriev I.V."/>
            <person name="Lynch M."/>
            <person name="Boore J.L."/>
        </authorList>
    </citation>
    <scope>NUCLEOTIDE SEQUENCE [LARGE SCALE GENOMIC DNA]</scope>
</reference>